<reference evidence="5 6" key="1">
    <citation type="submission" date="2019-08" db="EMBL/GenBank/DDBJ databases">
        <title>Bradymonadales sp. TMQ4.</title>
        <authorList>
            <person name="Liang Q."/>
        </authorList>
    </citation>
    <scope>NUCLEOTIDE SEQUENCE [LARGE SCALE GENOMIC DNA]</scope>
    <source>
        <strain evidence="5 6">TMQ4</strain>
    </source>
</reference>
<evidence type="ECO:0000259" key="4">
    <source>
        <dbReference type="Pfam" id="PF13717"/>
    </source>
</evidence>
<dbReference type="InterPro" id="IPR011990">
    <property type="entry name" value="TPR-like_helical_dom_sf"/>
</dbReference>
<name>A0A5C6XAD4_9DELT</name>
<dbReference type="NCBIfam" id="TIGR02098">
    <property type="entry name" value="MJ0042_CXXC"/>
    <property type="match status" value="1"/>
</dbReference>
<keyword evidence="3" id="KW-0812">Transmembrane</keyword>
<dbReference type="InterPro" id="IPR011723">
    <property type="entry name" value="Znf/thioredoxin_put"/>
</dbReference>
<keyword evidence="6" id="KW-1185">Reference proteome</keyword>
<comment type="caution">
    <text evidence="5">The sequence shown here is derived from an EMBL/GenBank/DDBJ whole genome shotgun (WGS) entry which is preliminary data.</text>
</comment>
<dbReference type="EMBL" id="VOSM01000001">
    <property type="protein sequence ID" value="TXD38846.1"/>
    <property type="molecule type" value="Genomic_DNA"/>
</dbReference>
<dbReference type="PANTHER" id="PTHR44998:SF1">
    <property type="entry name" value="UDP-N-ACETYLGLUCOSAMINE--PEPTIDE N-ACETYLGLUCOSAMINYLTRANSFERASE 110 KDA SUBUNIT"/>
    <property type="match status" value="1"/>
</dbReference>
<dbReference type="OrthoDB" id="5506264at2"/>
<dbReference type="Proteomes" id="UP000321412">
    <property type="component" value="Unassembled WGS sequence"/>
</dbReference>
<organism evidence="5 6">
    <name type="scientific">Lujinxingia vulgaris</name>
    <dbReference type="NCBI Taxonomy" id="2600176"/>
    <lineage>
        <taxon>Bacteria</taxon>
        <taxon>Deltaproteobacteria</taxon>
        <taxon>Bradymonadales</taxon>
        <taxon>Lujinxingiaceae</taxon>
        <taxon>Lujinxingia</taxon>
    </lineage>
</organism>
<dbReference type="SUPFAM" id="SSF48452">
    <property type="entry name" value="TPR-like"/>
    <property type="match status" value="1"/>
</dbReference>
<dbReference type="GO" id="GO:0006493">
    <property type="term" value="P:protein O-linked glycosylation"/>
    <property type="evidence" value="ECO:0007669"/>
    <property type="project" value="TreeGrafter"/>
</dbReference>
<proteinExistence type="predicted"/>
<dbReference type="Gene3D" id="1.25.40.10">
    <property type="entry name" value="Tetratricopeptide repeat domain"/>
    <property type="match status" value="1"/>
</dbReference>
<dbReference type="InterPro" id="IPR019734">
    <property type="entry name" value="TPR_rpt"/>
</dbReference>
<dbReference type="Pfam" id="PF14559">
    <property type="entry name" value="TPR_19"/>
    <property type="match status" value="1"/>
</dbReference>
<evidence type="ECO:0000313" key="5">
    <source>
        <dbReference type="EMBL" id="TXD38846.1"/>
    </source>
</evidence>
<protein>
    <submittedName>
        <fullName evidence="5">Tetratricopeptide repeat protein</fullName>
    </submittedName>
</protein>
<accession>A0A5C6XAD4</accession>
<dbReference type="RefSeq" id="WP_146979285.1">
    <property type="nucleotide sequence ID" value="NZ_VOSM01000001.1"/>
</dbReference>
<evidence type="ECO:0000256" key="2">
    <source>
        <dbReference type="SAM" id="MobiDB-lite"/>
    </source>
</evidence>
<feature type="compositionally biased region" description="Basic and acidic residues" evidence="2">
    <location>
        <begin position="119"/>
        <end position="130"/>
    </location>
</feature>
<evidence type="ECO:0000256" key="3">
    <source>
        <dbReference type="SAM" id="Phobius"/>
    </source>
</evidence>
<dbReference type="PANTHER" id="PTHR44998">
    <property type="match status" value="1"/>
</dbReference>
<feature type="domain" description="Zinc finger/thioredoxin putative" evidence="4">
    <location>
        <begin position="3"/>
        <end position="39"/>
    </location>
</feature>
<dbReference type="Pfam" id="PF13432">
    <property type="entry name" value="TPR_16"/>
    <property type="match status" value="1"/>
</dbReference>
<feature type="repeat" description="TPR" evidence="1">
    <location>
        <begin position="413"/>
        <end position="446"/>
    </location>
</feature>
<evidence type="ECO:0000256" key="1">
    <source>
        <dbReference type="PROSITE-ProRule" id="PRU00339"/>
    </source>
</evidence>
<dbReference type="GO" id="GO:0016757">
    <property type="term" value="F:glycosyltransferase activity"/>
    <property type="evidence" value="ECO:0007669"/>
    <property type="project" value="TreeGrafter"/>
</dbReference>
<keyword evidence="3" id="KW-1133">Transmembrane helix</keyword>
<dbReference type="AlphaFoldDB" id="A0A5C6XAD4"/>
<dbReference type="Pfam" id="PF13717">
    <property type="entry name" value="Zn_ribbon_4"/>
    <property type="match status" value="1"/>
</dbReference>
<dbReference type="PROSITE" id="PS50005">
    <property type="entry name" value="TPR"/>
    <property type="match status" value="1"/>
</dbReference>
<feature type="transmembrane region" description="Helical" evidence="3">
    <location>
        <begin position="270"/>
        <end position="289"/>
    </location>
</feature>
<gene>
    <name evidence="5" type="ORF">FRC98_00130</name>
</gene>
<keyword evidence="3" id="KW-0472">Membrane</keyword>
<keyword evidence="1" id="KW-0802">TPR repeat</keyword>
<evidence type="ECO:0000313" key="6">
    <source>
        <dbReference type="Proteomes" id="UP000321412"/>
    </source>
</evidence>
<dbReference type="SMART" id="SM00028">
    <property type="entry name" value="TPR"/>
    <property type="match status" value="2"/>
</dbReference>
<feature type="region of interest" description="Disordered" evidence="2">
    <location>
        <begin position="119"/>
        <end position="242"/>
    </location>
</feature>
<sequence>MPMDVSCPQCQTLYEFDEAQLRSVGSVNLKCSQCDHLFRLEVPEELRDESQRRWMVRKASSGDVLYFWGFDELHRWIMTGEVEAHDAISRTGERWSELGSLGEFAPVFQAVASIAGLGRAERRDPMEDRATQSFGAASTPARPRQSTTPHHDAARPPAKPGAAAPPREEQPTPAPLREARATPRQPVAEESVAPAPRSPGLNLDAERFGPASAAPEPDATRRRSPGRAPHLTPVGPEDDDWSLGDLSVTQSGSQMIVAPERRVRRSRGPALAVLLVLLLAGAGAGAWYAGYLDAWLKGDAGTADASETQALAEDQAPDSDARSTPVVSAADRVVEARHAARRAAHLPVWVAAVAEAVQKVGAASERSERVAQKSQRPDIDAVLASARRALQRGDAQAARARYHRATEIDESNPEAITGLGWALLELGSLDSAVAQFRRAIYRDATYGDAYIGLGRAERDRGNIGAAIEAYQTYLARLPNGPQASIARFQSEQLRRSSGLE</sequence>